<dbReference type="Gene3D" id="1.20.120.530">
    <property type="entry name" value="GntR ligand-binding domain-like"/>
    <property type="match status" value="1"/>
</dbReference>
<evidence type="ECO:0000256" key="3">
    <source>
        <dbReference type="ARBA" id="ARBA00023163"/>
    </source>
</evidence>
<dbReference type="RefSeq" id="WP_209811693.1">
    <property type="nucleotide sequence ID" value="NZ_JAGGKT010000012.1"/>
</dbReference>
<dbReference type="SMART" id="SM00895">
    <property type="entry name" value="FCD"/>
    <property type="match status" value="1"/>
</dbReference>
<dbReference type="PROSITE" id="PS50949">
    <property type="entry name" value="HTH_GNTR"/>
    <property type="match status" value="1"/>
</dbReference>
<dbReference type="EMBL" id="JAGGKT010000012">
    <property type="protein sequence ID" value="MBP1933685.1"/>
    <property type="molecule type" value="Genomic_DNA"/>
</dbReference>
<dbReference type="SUPFAM" id="SSF48008">
    <property type="entry name" value="GntR ligand-binding domain-like"/>
    <property type="match status" value="1"/>
</dbReference>
<keyword evidence="3" id="KW-0804">Transcription</keyword>
<dbReference type="PANTHER" id="PTHR43537">
    <property type="entry name" value="TRANSCRIPTIONAL REGULATOR, GNTR FAMILY"/>
    <property type="match status" value="1"/>
</dbReference>
<evidence type="ECO:0000313" key="5">
    <source>
        <dbReference type="EMBL" id="MBP1933685.1"/>
    </source>
</evidence>
<evidence type="ECO:0000256" key="2">
    <source>
        <dbReference type="ARBA" id="ARBA00023125"/>
    </source>
</evidence>
<dbReference type="InterPro" id="IPR008920">
    <property type="entry name" value="TF_FadR/GntR_C"/>
</dbReference>
<keyword evidence="2 5" id="KW-0238">DNA-binding</keyword>
<evidence type="ECO:0000313" key="6">
    <source>
        <dbReference type="Proteomes" id="UP001519343"/>
    </source>
</evidence>
<evidence type="ECO:0000256" key="1">
    <source>
        <dbReference type="ARBA" id="ARBA00023015"/>
    </source>
</evidence>
<dbReference type="Pfam" id="PF07729">
    <property type="entry name" value="FCD"/>
    <property type="match status" value="1"/>
</dbReference>
<sequence length="235" mass="26939">MAETTKKVFVKSVSRNTLAKQVVERIVQLLVSGQMKPGDKLPPEMELMEELEVSRPVLREALSSLEMLEVITRKTRGGTYFNNKIGSKPFSVMLALSVDNLQAVIEARMALELGLVTIAAEKITDEELQKLKESIDRIAESRDNNYGESDKEFHRIIALSANNEIVEGMIDSLLIAHNQTDRQIKYRERELTVEHHTAIYNALLKRDPHEAFTQMYRHLKYVREKILQTVQSLDF</sequence>
<dbReference type="Proteomes" id="UP001519343">
    <property type="component" value="Unassembled WGS sequence"/>
</dbReference>
<dbReference type="InterPro" id="IPR011711">
    <property type="entry name" value="GntR_C"/>
</dbReference>
<dbReference type="InterPro" id="IPR000524">
    <property type="entry name" value="Tscrpt_reg_HTH_GntR"/>
</dbReference>
<dbReference type="Gene3D" id="1.10.10.10">
    <property type="entry name" value="Winged helix-like DNA-binding domain superfamily/Winged helix DNA-binding domain"/>
    <property type="match status" value="1"/>
</dbReference>
<dbReference type="GO" id="GO:0003677">
    <property type="term" value="F:DNA binding"/>
    <property type="evidence" value="ECO:0007669"/>
    <property type="project" value="UniProtKB-KW"/>
</dbReference>
<dbReference type="PRINTS" id="PR00035">
    <property type="entry name" value="HTHGNTR"/>
</dbReference>
<keyword evidence="6" id="KW-1185">Reference proteome</keyword>
<dbReference type="InterPro" id="IPR036390">
    <property type="entry name" value="WH_DNA-bd_sf"/>
</dbReference>
<keyword evidence="1" id="KW-0805">Transcription regulation</keyword>
<feature type="domain" description="HTH gntR-type" evidence="4">
    <location>
        <begin position="16"/>
        <end position="84"/>
    </location>
</feature>
<dbReference type="SUPFAM" id="SSF46785">
    <property type="entry name" value="Winged helix' DNA-binding domain"/>
    <property type="match status" value="1"/>
</dbReference>
<comment type="caution">
    <text evidence="5">The sequence shown here is derived from an EMBL/GenBank/DDBJ whole genome shotgun (WGS) entry which is preliminary data.</text>
</comment>
<reference evidence="5 6" key="1">
    <citation type="submission" date="2021-03" db="EMBL/GenBank/DDBJ databases">
        <title>Genomic Encyclopedia of Type Strains, Phase IV (KMG-IV): sequencing the most valuable type-strain genomes for metagenomic binning, comparative biology and taxonomic classification.</title>
        <authorList>
            <person name="Goeker M."/>
        </authorList>
    </citation>
    <scope>NUCLEOTIDE SEQUENCE [LARGE SCALE GENOMIC DNA]</scope>
    <source>
        <strain evidence="5 6">DSM 24738</strain>
    </source>
</reference>
<accession>A0ABS4GUX4</accession>
<gene>
    <name evidence="5" type="ORF">J2Z37_003698</name>
</gene>
<dbReference type="InterPro" id="IPR036388">
    <property type="entry name" value="WH-like_DNA-bd_sf"/>
</dbReference>
<protein>
    <submittedName>
        <fullName evidence="5">DNA-binding FadR family transcriptional regulator</fullName>
    </submittedName>
</protein>
<evidence type="ECO:0000259" key="4">
    <source>
        <dbReference type="PROSITE" id="PS50949"/>
    </source>
</evidence>
<proteinExistence type="predicted"/>
<dbReference type="PANTHER" id="PTHR43537:SF43">
    <property type="entry name" value="GNTR-FAMILY TRANSCRIPTIONAL REGULATOR"/>
    <property type="match status" value="1"/>
</dbReference>
<dbReference type="Pfam" id="PF00392">
    <property type="entry name" value="GntR"/>
    <property type="match status" value="1"/>
</dbReference>
<dbReference type="SMART" id="SM00345">
    <property type="entry name" value="HTH_GNTR"/>
    <property type="match status" value="1"/>
</dbReference>
<organism evidence="5 6">
    <name type="scientific">Ammoniphilus resinae</name>
    <dbReference type="NCBI Taxonomy" id="861532"/>
    <lineage>
        <taxon>Bacteria</taxon>
        <taxon>Bacillati</taxon>
        <taxon>Bacillota</taxon>
        <taxon>Bacilli</taxon>
        <taxon>Bacillales</taxon>
        <taxon>Paenibacillaceae</taxon>
        <taxon>Aneurinibacillus group</taxon>
        <taxon>Ammoniphilus</taxon>
    </lineage>
</organism>
<name>A0ABS4GUX4_9BACL</name>